<evidence type="ECO:0000256" key="16">
    <source>
        <dbReference type="RuleBase" id="RU003515"/>
    </source>
</evidence>
<proteinExistence type="inferred from homology"/>
<evidence type="ECO:0000259" key="17">
    <source>
        <dbReference type="PROSITE" id="PS51975"/>
    </source>
</evidence>
<dbReference type="Pfam" id="PF01351">
    <property type="entry name" value="RNase_HII"/>
    <property type="match status" value="1"/>
</dbReference>
<dbReference type="SUPFAM" id="SSF53098">
    <property type="entry name" value="Ribonuclease H-like"/>
    <property type="match status" value="1"/>
</dbReference>
<dbReference type="NCBIfam" id="NF000595">
    <property type="entry name" value="PRK00015.1-3"/>
    <property type="match status" value="1"/>
</dbReference>
<reference evidence="19" key="1">
    <citation type="submission" date="2015-10" db="EMBL/GenBank/DDBJ databases">
        <title>Metagenome-Assembled Genomes uncover a global brackish microbiome.</title>
        <authorList>
            <person name="Hugerth L.W."/>
            <person name="Larsson J."/>
            <person name="Alneberg J."/>
            <person name="Lindh M.V."/>
            <person name="Legrand C."/>
            <person name="Pinhassi J."/>
            <person name="Andersson A."/>
        </authorList>
    </citation>
    <scope>NUCLEOTIDE SEQUENCE [LARGE SCALE GENOMIC DNA]</scope>
</reference>
<evidence type="ECO:0000256" key="12">
    <source>
        <dbReference type="ARBA" id="ARBA00022801"/>
    </source>
</evidence>
<dbReference type="EC" id="3.1.26.4" evidence="6 14"/>
<comment type="caution">
    <text evidence="18">The sequence shown here is derived from an EMBL/GenBank/DDBJ whole genome shotgun (WGS) entry which is preliminary data.</text>
</comment>
<dbReference type="GO" id="GO:0032299">
    <property type="term" value="C:ribonuclease H2 complex"/>
    <property type="evidence" value="ECO:0007669"/>
    <property type="project" value="TreeGrafter"/>
</dbReference>
<evidence type="ECO:0000256" key="4">
    <source>
        <dbReference type="ARBA" id="ARBA00004496"/>
    </source>
</evidence>
<dbReference type="GO" id="GO:0043137">
    <property type="term" value="P:DNA replication, removal of RNA primer"/>
    <property type="evidence" value="ECO:0007669"/>
    <property type="project" value="TreeGrafter"/>
</dbReference>
<dbReference type="GO" id="GO:0006298">
    <property type="term" value="P:mismatch repair"/>
    <property type="evidence" value="ECO:0007669"/>
    <property type="project" value="TreeGrafter"/>
</dbReference>
<feature type="binding site" evidence="14 15">
    <location>
        <position position="8"/>
    </location>
    <ligand>
        <name>a divalent metal cation</name>
        <dbReference type="ChEBI" id="CHEBI:60240"/>
    </ligand>
</feature>
<comment type="cofactor">
    <cofactor evidence="14 15">
        <name>Mn(2+)</name>
        <dbReference type="ChEBI" id="CHEBI:29035"/>
    </cofactor>
    <cofactor evidence="14 15">
        <name>Mg(2+)</name>
        <dbReference type="ChEBI" id="CHEBI:18420"/>
    </cofactor>
    <text evidence="14 15">Manganese or magnesium. Binds 1 divalent metal ion per monomer in the absence of substrate. May bind a second metal ion after substrate binding.</text>
</comment>
<dbReference type="Gene3D" id="3.30.420.10">
    <property type="entry name" value="Ribonuclease H-like superfamily/Ribonuclease H"/>
    <property type="match status" value="1"/>
</dbReference>
<evidence type="ECO:0000256" key="6">
    <source>
        <dbReference type="ARBA" id="ARBA00012180"/>
    </source>
</evidence>
<evidence type="ECO:0000256" key="3">
    <source>
        <dbReference type="ARBA" id="ARBA00004065"/>
    </source>
</evidence>
<evidence type="ECO:0000256" key="9">
    <source>
        <dbReference type="ARBA" id="ARBA00022722"/>
    </source>
</evidence>
<dbReference type="GO" id="GO:0030145">
    <property type="term" value="F:manganese ion binding"/>
    <property type="evidence" value="ECO:0007669"/>
    <property type="project" value="UniProtKB-UniRule"/>
</dbReference>
<dbReference type="HAMAP" id="MF_00052_B">
    <property type="entry name" value="RNase_HII_B"/>
    <property type="match status" value="1"/>
</dbReference>
<evidence type="ECO:0000256" key="7">
    <source>
        <dbReference type="ARBA" id="ARBA00019179"/>
    </source>
</evidence>
<accession>A0A0R2PY48</accession>
<dbReference type="InterPro" id="IPR036397">
    <property type="entry name" value="RNaseH_sf"/>
</dbReference>
<evidence type="ECO:0000256" key="14">
    <source>
        <dbReference type="HAMAP-Rule" id="MF_00052"/>
    </source>
</evidence>
<dbReference type="Proteomes" id="UP000050874">
    <property type="component" value="Unassembled WGS sequence"/>
</dbReference>
<keyword evidence="12 14" id="KW-0378">Hydrolase</keyword>
<dbReference type="PANTHER" id="PTHR10954:SF18">
    <property type="entry name" value="RIBONUCLEASE HII"/>
    <property type="match status" value="1"/>
</dbReference>
<feature type="binding site" evidence="14 15">
    <location>
        <position position="96"/>
    </location>
    <ligand>
        <name>a divalent metal cation</name>
        <dbReference type="ChEBI" id="CHEBI:60240"/>
    </ligand>
</feature>
<comment type="function">
    <text evidence="3 14 16">Endonuclease that specifically degrades the RNA of RNA-DNA hybrids.</text>
</comment>
<dbReference type="GO" id="GO:0004523">
    <property type="term" value="F:RNA-DNA hybrid ribonuclease activity"/>
    <property type="evidence" value="ECO:0007669"/>
    <property type="project" value="UniProtKB-UniRule"/>
</dbReference>
<feature type="domain" description="RNase H type-2" evidence="17">
    <location>
        <begin position="1"/>
        <end position="180"/>
    </location>
</feature>
<evidence type="ECO:0000256" key="5">
    <source>
        <dbReference type="ARBA" id="ARBA00007383"/>
    </source>
</evidence>
<evidence type="ECO:0000256" key="13">
    <source>
        <dbReference type="ARBA" id="ARBA00023211"/>
    </source>
</evidence>
<evidence type="ECO:0000256" key="10">
    <source>
        <dbReference type="ARBA" id="ARBA00022723"/>
    </source>
</evidence>
<dbReference type="GO" id="GO:0003723">
    <property type="term" value="F:RNA binding"/>
    <property type="evidence" value="ECO:0007669"/>
    <property type="project" value="UniProtKB-UniRule"/>
</dbReference>
<evidence type="ECO:0000256" key="8">
    <source>
        <dbReference type="ARBA" id="ARBA00022490"/>
    </source>
</evidence>
<dbReference type="PANTHER" id="PTHR10954">
    <property type="entry name" value="RIBONUCLEASE H2 SUBUNIT A"/>
    <property type="match status" value="1"/>
</dbReference>
<name>A0A0R2PY48_9GAMM</name>
<comment type="similarity">
    <text evidence="5 14 16">Belongs to the RNase HII family.</text>
</comment>
<evidence type="ECO:0000256" key="2">
    <source>
        <dbReference type="ARBA" id="ARBA00001946"/>
    </source>
</evidence>
<comment type="catalytic activity">
    <reaction evidence="1 14 15 16">
        <text>Endonucleolytic cleavage to 5'-phosphomonoester.</text>
        <dbReference type="EC" id="3.1.26.4"/>
    </reaction>
</comment>
<evidence type="ECO:0000256" key="11">
    <source>
        <dbReference type="ARBA" id="ARBA00022759"/>
    </source>
</evidence>
<keyword evidence="10 14" id="KW-0479">Metal-binding</keyword>
<dbReference type="PROSITE" id="PS51975">
    <property type="entry name" value="RNASE_H_2"/>
    <property type="match status" value="1"/>
</dbReference>
<organism evidence="18 19">
    <name type="scientific">SAR86 cluster bacterium BACL1 MAG-120920-bin57</name>
    <dbReference type="NCBI Taxonomy" id="1655571"/>
    <lineage>
        <taxon>Bacteria</taxon>
        <taxon>Pseudomonadati</taxon>
        <taxon>Pseudomonadota</taxon>
        <taxon>Gammaproteobacteria</taxon>
        <taxon>SAR86 cluster</taxon>
    </lineage>
</organism>
<comment type="cofactor">
    <cofactor evidence="2">
        <name>Mg(2+)</name>
        <dbReference type="ChEBI" id="CHEBI:18420"/>
    </cofactor>
</comment>
<dbReference type="InterPro" id="IPR012337">
    <property type="entry name" value="RNaseH-like_sf"/>
</dbReference>
<sequence length="180" mass="19717">MIIAGVDEVGRGCLAGPVTAAAVILNNPVAGLQDSKKLSPKRRSELSKMIIQNCIYSLSNVQSEEIDEINIHQATLKAMQEAIINLPITPDLIYVDGKFIPNVEINCKAVIGGDMLIPEISAASIVAKVYRDEIMIELDKKFPVYGFANNKGYGTQQHLMALKNEGYTAFHRLSFRGVII</sequence>
<evidence type="ECO:0000256" key="15">
    <source>
        <dbReference type="PROSITE-ProRule" id="PRU01319"/>
    </source>
</evidence>
<protein>
    <recommendedName>
        <fullName evidence="7 14">Ribonuclease HII</fullName>
        <shortName evidence="14">RNase HII</shortName>
        <ecNumber evidence="6 14">3.1.26.4</ecNumber>
    </recommendedName>
</protein>
<keyword evidence="13 14" id="KW-0464">Manganese</keyword>
<dbReference type="InterPro" id="IPR024567">
    <property type="entry name" value="RNase_HII/HIII_dom"/>
</dbReference>
<keyword evidence="9 14" id="KW-0540">Nuclease</keyword>
<dbReference type="GO" id="GO:0005737">
    <property type="term" value="C:cytoplasm"/>
    <property type="evidence" value="ECO:0007669"/>
    <property type="project" value="UniProtKB-SubCell"/>
</dbReference>
<evidence type="ECO:0000313" key="19">
    <source>
        <dbReference type="Proteomes" id="UP000050874"/>
    </source>
</evidence>
<evidence type="ECO:0000313" key="18">
    <source>
        <dbReference type="EMBL" id="KRO40410.1"/>
    </source>
</evidence>
<feature type="binding site" evidence="14 15">
    <location>
        <position position="7"/>
    </location>
    <ligand>
        <name>a divalent metal cation</name>
        <dbReference type="ChEBI" id="CHEBI:60240"/>
    </ligand>
</feature>
<keyword evidence="8 14" id="KW-0963">Cytoplasm</keyword>
<dbReference type="InterPro" id="IPR022898">
    <property type="entry name" value="RNase_HII"/>
</dbReference>
<dbReference type="AlphaFoldDB" id="A0A0R2PY48"/>
<dbReference type="CDD" id="cd07182">
    <property type="entry name" value="RNase_HII_bacteria_HII_like"/>
    <property type="match status" value="1"/>
</dbReference>
<keyword evidence="11 14" id="KW-0255">Endonuclease</keyword>
<evidence type="ECO:0000256" key="1">
    <source>
        <dbReference type="ARBA" id="ARBA00000077"/>
    </source>
</evidence>
<gene>
    <name evidence="14 18" type="primary">rnhB</name>
    <name evidence="18" type="ORF">ABR63_05360</name>
</gene>
<dbReference type="InterPro" id="IPR001352">
    <property type="entry name" value="RNase_HII/HIII"/>
</dbReference>
<comment type="subcellular location">
    <subcellularLocation>
        <location evidence="4 14">Cytoplasm</location>
    </subcellularLocation>
</comment>
<dbReference type="EMBL" id="LIAV01000119">
    <property type="protein sequence ID" value="KRO40410.1"/>
    <property type="molecule type" value="Genomic_DNA"/>
</dbReference>